<dbReference type="HOGENOM" id="CLU_779478_0_0_1"/>
<evidence type="ECO:0000313" key="1">
    <source>
        <dbReference type="EnsemblProtists" id="EOD28521"/>
    </source>
</evidence>
<sequence length="356" mass="38294">MPRVGALRLAATSAPTRPVPQLAFAARQEEEQSRLAIGPGNRIRPVGVADPSNTQVEVAAPLGAVTQHRTLVAGDGASTAAGILALPDAGPAAFAAVSLQLRAQRGQIPSAAEWRTMPQLRLEWWLCRHCRDVVNHNSATSCSRCASSVREMTPYASPAEVAALSANAQRTAYGRRLKSVQGKEQPVALAVAQTPGSAGYASAVLAQIASFQPGSKRLEAMVEPRVGLFDGWLALIRSHFGFEAAVLFWYRFAGKNNKHVKRRKRGIACCAGCLRATPEGRARFRAADTFVQRDEFGIRPETRCGVCTLQYLWEAHDGSSGTEGAASAQCFRALAPGYRKFSWQKGAIGSFVVKFF</sequence>
<dbReference type="Proteomes" id="UP000013827">
    <property type="component" value="Unassembled WGS sequence"/>
</dbReference>
<evidence type="ECO:0000313" key="2">
    <source>
        <dbReference type="Proteomes" id="UP000013827"/>
    </source>
</evidence>
<evidence type="ECO:0008006" key="3">
    <source>
        <dbReference type="Google" id="ProtNLM"/>
    </source>
</evidence>
<dbReference type="RefSeq" id="XP_005780950.1">
    <property type="nucleotide sequence ID" value="XM_005780893.1"/>
</dbReference>
<dbReference type="GeneID" id="17274067"/>
<accession>A0A0D3JYD6</accession>
<reference evidence="1" key="2">
    <citation type="submission" date="2024-10" db="UniProtKB">
        <authorList>
            <consortium name="EnsemblProtists"/>
        </authorList>
    </citation>
    <scope>IDENTIFICATION</scope>
</reference>
<dbReference type="AlphaFoldDB" id="A0A0D3JYD6"/>
<organism evidence="1 2">
    <name type="scientific">Emiliania huxleyi (strain CCMP1516)</name>
    <dbReference type="NCBI Taxonomy" id="280463"/>
    <lineage>
        <taxon>Eukaryota</taxon>
        <taxon>Haptista</taxon>
        <taxon>Haptophyta</taxon>
        <taxon>Prymnesiophyceae</taxon>
        <taxon>Isochrysidales</taxon>
        <taxon>Noelaerhabdaceae</taxon>
        <taxon>Emiliania</taxon>
    </lineage>
</organism>
<dbReference type="PaxDb" id="2903-EOD28521"/>
<dbReference type="EnsemblProtists" id="EOD28521">
    <property type="protein sequence ID" value="EOD28521"/>
    <property type="gene ID" value="EMIHUDRAFT_204422"/>
</dbReference>
<keyword evidence="2" id="KW-1185">Reference proteome</keyword>
<proteinExistence type="predicted"/>
<name>A0A0D3JYD6_EMIH1</name>
<dbReference type="KEGG" id="ehx:EMIHUDRAFT_204422"/>
<protein>
    <recommendedName>
        <fullName evidence="3">RanBP2-type domain-containing protein</fullName>
    </recommendedName>
</protein>
<reference evidence="2" key="1">
    <citation type="journal article" date="2013" name="Nature">
        <title>Pan genome of the phytoplankton Emiliania underpins its global distribution.</title>
        <authorList>
            <person name="Read B.A."/>
            <person name="Kegel J."/>
            <person name="Klute M.J."/>
            <person name="Kuo A."/>
            <person name="Lefebvre S.C."/>
            <person name="Maumus F."/>
            <person name="Mayer C."/>
            <person name="Miller J."/>
            <person name="Monier A."/>
            <person name="Salamov A."/>
            <person name="Young J."/>
            <person name="Aguilar M."/>
            <person name="Claverie J.M."/>
            <person name="Frickenhaus S."/>
            <person name="Gonzalez K."/>
            <person name="Herman E.K."/>
            <person name="Lin Y.C."/>
            <person name="Napier J."/>
            <person name="Ogata H."/>
            <person name="Sarno A.F."/>
            <person name="Shmutz J."/>
            <person name="Schroeder D."/>
            <person name="de Vargas C."/>
            <person name="Verret F."/>
            <person name="von Dassow P."/>
            <person name="Valentin K."/>
            <person name="Van de Peer Y."/>
            <person name="Wheeler G."/>
            <person name="Dacks J.B."/>
            <person name="Delwiche C.F."/>
            <person name="Dyhrman S.T."/>
            <person name="Glockner G."/>
            <person name="John U."/>
            <person name="Richards T."/>
            <person name="Worden A.Z."/>
            <person name="Zhang X."/>
            <person name="Grigoriev I.V."/>
            <person name="Allen A.E."/>
            <person name="Bidle K."/>
            <person name="Borodovsky M."/>
            <person name="Bowler C."/>
            <person name="Brownlee C."/>
            <person name="Cock J.M."/>
            <person name="Elias M."/>
            <person name="Gladyshev V.N."/>
            <person name="Groth M."/>
            <person name="Guda C."/>
            <person name="Hadaegh A."/>
            <person name="Iglesias-Rodriguez M.D."/>
            <person name="Jenkins J."/>
            <person name="Jones B.M."/>
            <person name="Lawson T."/>
            <person name="Leese F."/>
            <person name="Lindquist E."/>
            <person name="Lobanov A."/>
            <person name="Lomsadze A."/>
            <person name="Malik S.B."/>
            <person name="Marsh M.E."/>
            <person name="Mackinder L."/>
            <person name="Mock T."/>
            <person name="Mueller-Roeber B."/>
            <person name="Pagarete A."/>
            <person name="Parker M."/>
            <person name="Probert I."/>
            <person name="Quesneville H."/>
            <person name="Raines C."/>
            <person name="Rensing S.A."/>
            <person name="Riano-Pachon D.M."/>
            <person name="Richier S."/>
            <person name="Rokitta S."/>
            <person name="Shiraiwa Y."/>
            <person name="Soanes D.M."/>
            <person name="van der Giezen M."/>
            <person name="Wahlund T.M."/>
            <person name="Williams B."/>
            <person name="Wilson W."/>
            <person name="Wolfe G."/>
            <person name="Wurch L.L."/>
        </authorList>
    </citation>
    <scope>NUCLEOTIDE SEQUENCE</scope>
</reference>